<evidence type="ECO:0000313" key="2">
    <source>
        <dbReference type="EMBL" id="MFC3052802.1"/>
    </source>
</evidence>
<dbReference type="SUPFAM" id="SSF82714">
    <property type="entry name" value="Multidrug efflux transporter AcrB TolC docking domain, DN and DC subdomains"/>
    <property type="match status" value="2"/>
</dbReference>
<dbReference type="InterPro" id="IPR027463">
    <property type="entry name" value="AcrB_DN_DC_subdom"/>
</dbReference>
<dbReference type="Gene3D" id="3.30.70.1430">
    <property type="entry name" value="Multidrug efflux transporter AcrB pore domain"/>
    <property type="match status" value="2"/>
</dbReference>
<gene>
    <name evidence="2" type="ORF">ACFOKA_12880</name>
</gene>
<feature type="transmembrane region" description="Helical" evidence="1">
    <location>
        <begin position="414"/>
        <end position="447"/>
    </location>
</feature>
<keyword evidence="1" id="KW-1133">Transmembrane helix</keyword>
<dbReference type="Gene3D" id="3.30.2090.10">
    <property type="entry name" value="Multidrug efflux transporter AcrB TolC docking domain, DN and DC subdomains"/>
    <property type="match status" value="2"/>
</dbReference>
<feature type="transmembrane region" description="Helical" evidence="1">
    <location>
        <begin position="355"/>
        <end position="376"/>
    </location>
</feature>
<feature type="transmembrane region" description="Helical" evidence="1">
    <location>
        <begin position="382"/>
        <end position="402"/>
    </location>
</feature>
<organism evidence="2 3">
    <name type="scientific">Kordiimonas pumila</name>
    <dbReference type="NCBI Taxonomy" id="2161677"/>
    <lineage>
        <taxon>Bacteria</taxon>
        <taxon>Pseudomonadati</taxon>
        <taxon>Pseudomonadota</taxon>
        <taxon>Alphaproteobacteria</taxon>
        <taxon>Kordiimonadales</taxon>
        <taxon>Kordiimonadaceae</taxon>
        <taxon>Kordiimonas</taxon>
    </lineage>
</organism>
<feature type="transmembrane region" description="Helical" evidence="1">
    <location>
        <begin position="857"/>
        <end position="875"/>
    </location>
</feature>
<feature type="transmembrane region" description="Helical" evidence="1">
    <location>
        <begin position="908"/>
        <end position="931"/>
    </location>
</feature>
<feature type="transmembrane region" description="Helical" evidence="1">
    <location>
        <begin position="525"/>
        <end position="547"/>
    </location>
</feature>
<reference evidence="3" key="1">
    <citation type="journal article" date="2019" name="Int. J. Syst. Evol. Microbiol.">
        <title>The Global Catalogue of Microorganisms (GCM) 10K type strain sequencing project: providing services to taxonomists for standard genome sequencing and annotation.</title>
        <authorList>
            <consortium name="The Broad Institute Genomics Platform"/>
            <consortium name="The Broad Institute Genome Sequencing Center for Infectious Disease"/>
            <person name="Wu L."/>
            <person name="Ma J."/>
        </authorList>
    </citation>
    <scope>NUCLEOTIDE SEQUENCE [LARGE SCALE GENOMIC DNA]</scope>
    <source>
        <strain evidence="3">KCTC 62164</strain>
    </source>
</reference>
<dbReference type="RefSeq" id="WP_194213552.1">
    <property type="nucleotide sequence ID" value="NZ_CP061205.1"/>
</dbReference>
<feature type="transmembrane region" description="Helical" evidence="1">
    <location>
        <begin position="985"/>
        <end position="1010"/>
    </location>
</feature>
<dbReference type="Proteomes" id="UP001595444">
    <property type="component" value="Unassembled WGS sequence"/>
</dbReference>
<keyword evidence="1" id="KW-0812">Transmembrane</keyword>
<name>A0ABV7D6L4_9PROT</name>
<dbReference type="Gene3D" id="3.30.70.1320">
    <property type="entry name" value="Multidrug efflux transporter AcrB pore domain like"/>
    <property type="match status" value="1"/>
</dbReference>
<evidence type="ECO:0000256" key="1">
    <source>
        <dbReference type="SAM" id="Phobius"/>
    </source>
</evidence>
<feature type="transmembrane region" description="Helical" evidence="1">
    <location>
        <begin position="459"/>
        <end position="478"/>
    </location>
</feature>
<sequence>MNKTIEWWARNKVAANLLMIGIFLSGVFGFMAMEREVFPTVRFPGLAITVTWPGASPQDVEEQIVSRIEESMQDLDNIDWIRSTSSEGFGQIIVLALRDADFTQFMNDVKIRVDSISSFPRDIEPPIVKQFVQREEFIRVAVYGDVSERELKQTSETLRREVAQLPAISLVETFGTRNEEVSVEVSEDALRRYNLTFSEVSRAIANNSLNSSGGTIETDSGDLTLTARNLADTQHDFENIIIRQTADGGIVRVRDVATVIDGFEDVDLLASLNGKPAVLLQVLSTEKMDVVKASESIHKWIEERSKTLPAGIQMTLWTDQANEFNSRMSTISSSALQGLVLVLIVLLLTLRPKVAFWVTMGIATAYAGAFVFLPALDVSLNMLSTFAFLLVLGIVVDDAIVIGESIHTESQRTGGGITAAVFGAQIVAKPVIYAVLTTIIAFTPWVFMNNESTEFTRHITWVVITALSFSLIESLLILPAHLSKMKPREHVGRFGKFQKKIATSITDFAQYKYRKIGTAAVENKYLTTSIFVFIFMFGFGLFSSGYVKSNFQPSFESEEISINVTMPEGSPYWRALEILQQLQVAEQKLIEQEDQLTGGKSKLVENWYTRARKDSVIAIVKLAPAENRSIGAKEAALKLRDLIGDIPDAKEVSVTYENGNNDPDFELSVRHSDLTILRQAVADLEEKLRTYDALYDIRNNLDAASEEIRISMKPGAEKLGLTLADVSLQVRQAYYGDEVQRLPREGQDVKVKVRYPKETRQSIESLENFRVRTADGNEVPLKTVAELTYAPGIKNIHHWQMYRAARVSADMKDSVRGNIMEDLNKNFFPEWEKKYPGIQRGSIGQAEGEAEFQQQLVNLYLVAIFVMYMLLATAFKSYWQPLAIMVAMPFAFIGAIYGHYVGDMTMSVFSYFGIAAAAGVVVNDNLVLVDFSNKLRERGLNPVEAIVEAGVARFRPILLTSVTTFIGLTPMMLEQSIQAAFLKPVVMSLSAGVVIAFFVTLLLVPALYAIGYDLTILKEHLKIRLLQAVKKDQPKDIPSQAE</sequence>
<evidence type="ECO:0000313" key="3">
    <source>
        <dbReference type="Proteomes" id="UP001595444"/>
    </source>
</evidence>
<protein>
    <submittedName>
        <fullName evidence="2">Efflux RND transporter permease subunit</fullName>
    </submittedName>
</protein>
<dbReference type="SUPFAM" id="SSF82866">
    <property type="entry name" value="Multidrug efflux transporter AcrB transmembrane domain"/>
    <property type="match status" value="2"/>
</dbReference>
<keyword evidence="3" id="KW-1185">Reference proteome</keyword>
<feature type="transmembrane region" description="Helical" evidence="1">
    <location>
        <begin position="12"/>
        <end position="33"/>
    </location>
</feature>
<dbReference type="EMBL" id="JBHRSL010000010">
    <property type="protein sequence ID" value="MFC3052802.1"/>
    <property type="molecule type" value="Genomic_DNA"/>
</dbReference>
<keyword evidence="1" id="KW-0472">Membrane</keyword>
<dbReference type="Gene3D" id="1.20.1640.10">
    <property type="entry name" value="Multidrug efflux transporter AcrB transmembrane domain"/>
    <property type="match status" value="2"/>
</dbReference>
<feature type="transmembrane region" description="Helical" evidence="1">
    <location>
        <begin position="952"/>
        <end position="973"/>
    </location>
</feature>
<feature type="transmembrane region" description="Helical" evidence="1">
    <location>
        <begin position="882"/>
        <end position="902"/>
    </location>
</feature>
<dbReference type="SUPFAM" id="SSF82693">
    <property type="entry name" value="Multidrug efflux transporter AcrB pore domain, PN1, PN2, PC1 and PC2 subdomains"/>
    <property type="match status" value="2"/>
</dbReference>
<dbReference type="PRINTS" id="PR00702">
    <property type="entry name" value="ACRIFLAVINRP"/>
</dbReference>
<accession>A0ABV7D6L4</accession>
<feature type="transmembrane region" description="Helical" evidence="1">
    <location>
        <begin position="328"/>
        <end position="348"/>
    </location>
</feature>
<dbReference type="InterPro" id="IPR001036">
    <property type="entry name" value="Acrflvin-R"/>
</dbReference>
<comment type="caution">
    <text evidence="2">The sequence shown here is derived from an EMBL/GenBank/DDBJ whole genome shotgun (WGS) entry which is preliminary data.</text>
</comment>
<dbReference type="Gene3D" id="3.30.70.1440">
    <property type="entry name" value="Multidrug efflux transporter AcrB pore domain"/>
    <property type="match status" value="1"/>
</dbReference>
<dbReference type="PANTHER" id="PTHR32063:SF33">
    <property type="entry name" value="RND SUPERFAMILY EFFLUX PUMP PERMEASE COMPONENT"/>
    <property type="match status" value="1"/>
</dbReference>
<dbReference type="PANTHER" id="PTHR32063">
    <property type="match status" value="1"/>
</dbReference>
<proteinExistence type="predicted"/>
<dbReference type="Pfam" id="PF00873">
    <property type="entry name" value="ACR_tran"/>
    <property type="match status" value="1"/>
</dbReference>